<dbReference type="AlphaFoldDB" id="A0A0F9E822"/>
<dbReference type="EMBL" id="LAZR01038193">
    <property type="protein sequence ID" value="KKL20198.1"/>
    <property type="molecule type" value="Genomic_DNA"/>
</dbReference>
<dbReference type="InterPro" id="IPR023877">
    <property type="entry name" value="Pyrrolysyl-tRNA_ligase_C"/>
</dbReference>
<dbReference type="InterPro" id="IPR045864">
    <property type="entry name" value="aa-tRNA-synth_II/BPL/LPL"/>
</dbReference>
<dbReference type="PROSITE" id="PS50862">
    <property type="entry name" value="AA_TRNA_LIGASE_II"/>
    <property type="match status" value="1"/>
</dbReference>
<organism evidence="2">
    <name type="scientific">marine sediment metagenome</name>
    <dbReference type="NCBI Taxonomy" id="412755"/>
    <lineage>
        <taxon>unclassified sequences</taxon>
        <taxon>metagenomes</taxon>
        <taxon>ecological metagenomes</taxon>
    </lineage>
</organism>
<dbReference type="Gene3D" id="3.30.930.10">
    <property type="entry name" value="Bira Bifunctional Protein, Domain 2"/>
    <property type="match status" value="1"/>
</dbReference>
<comment type="caution">
    <text evidence="2">The sequence shown here is derived from an EMBL/GenBank/DDBJ whole genome shotgun (WGS) entry which is preliminary data.</text>
</comment>
<accession>A0A0F9E822</accession>
<feature type="domain" description="Aminoacyl-transfer RNA synthetases class-II family profile" evidence="1">
    <location>
        <begin position="1"/>
        <end position="98"/>
    </location>
</feature>
<dbReference type="NCBIfam" id="TIGR02367">
    <property type="entry name" value="PylS_Cterm"/>
    <property type="match status" value="1"/>
</dbReference>
<sequence>GFVQVVTPIIISKGSLDRMSVTEDTPFYKQVYWVSGNQCLRPMLAPNLYSLLNQLNRLWEKPIRIFEVGPCFRKDSEGSAHLSEFTMLNLVELGLSEEKCPQRLEELAGLVMKAAGIDDYSLVPDRSDVYGKTIDIVAGMEVASGVTGPHRLDTRWGIFDPWVGFGFGLERLCLVREGYQNIKRVGRSLKYLDGVRLNI</sequence>
<dbReference type="InterPro" id="IPR006195">
    <property type="entry name" value="aa-tRNA-synth_II"/>
</dbReference>
<proteinExistence type="predicted"/>
<reference evidence="2" key="1">
    <citation type="journal article" date="2015" name="Nature">
        <title>Complex archaea that bridge the gap between prokaryotes and eukaryotes.</title>
        <authorList>
            <person name="Spang A."/>
            <person name="Saw J.H."/>
            <person name="Jorgensen S.L."/>
            <person name="Zaremba-Niedzwiedzka K."/>
            <person name="Martijn J."/>
            <person name="Lind A.E."/>
            <person name="van Eijk R."/>
            <person name="Schleper C."/>
            <person name="Guy L."/>
            <person name="Ettema T.J."/>
        </authorList>
    </citation>
    <scope>NUCLEOTIDE SEQUENCE</scope>
</reference>
<feature type="non-terminal residue" evidence="2">
    <location>
        <position position="1"/>
    </location>
</feature>
<gene>
    <name evidence="2" type="ORF">LCGC14_2457850</name>
</gene>
<name>A0A0F9E822_9ZZZZ</name>
<evidence type="ECO:0000259" key="1">
    <source>
        <dbReference type="PROSITE" id="PS50862"/>
    </source>
</evidence>
<dbReference type="SUPFAM" id="SSF55681">
    <property type="entry name" value="Class II aaRS and biotin synthetases"/>
    <property type="match status" value="1"/>
</dbReference>
<evidence type="ECO:0000313" key="2">
    <source>
        <dbReference type="EMBL" id="KKL20198.1"/>
    </source>
</evidence>
<dbReference type="GO" id="GO:0004812">
    <property type="term" value="F:aminoacyl-tRNA ligase activity"/>
    <property type="evidence" value="ECO:0007669"/>
    <property type="project" value="InterPro"/>
</dbReference>
<protein>
    <recommendedName>
        <fullName evidence="1">Aminoacyl-transfer RNA synthetases class-II family profile domain-containing protein</fullName>
    </recommendedName>
</protein>